<evidence type="ECO:0000313" key="7">
    <source>
        <dbReference type="Proteomes" id="UP001418222"/>
    </source>
</evidence>
<dbReference type="GO" id="GO:0016811">
    <property type="term" value="F:hydrolase activity, acting on carbon-nitrogen (but not peptide) bonds, in linear amides"/>
    <property type="evidence" value="ECO:0007669"/>
    <property type="project" value="UniProtKB-ARBA"/>
</dbReference>
<comment type="subunit">
    <text evidence="2">Heterotetramer of two alpha and two beta chains arranged as a dimer of alpha/beta heterodimers.</text>
</comment>
<reference evidence="6 7" key="1">
    <citation type="journal article" date="2022" name="Nat. Plants">
        <title>Genomes of leafy and leafless Platanthera orchids illuminate the evolution of mycoheterotrophy.</title>
        <authorList>
            <person name="Li M.H."/>
            <person name="Liu K.W."/>
            <person name="Li Z."/>
            <person name="Lu H.C."/>
            <person name="Ye Q.L."/>
            <person name="Zhang D."/>
            <person name="Wang J.Y."/>
            <person name="Li Y.F."/>
            <person name="Zhong Z.M."/>
            <person name="Liu X."/>
            <person name="Yu X."/>
            <person name="Liu D.K."/>
            <person name="Tu X.D."/>
            <person name="Liu B."/>
            <person name="Hao Y."/>
            <person name="Liao X.Y."/>
            <person name="Jiang Y.T."/>
            <person name="Sun W.H."/>
            <person name="Chen J."/>
            <person name="Chen Y.Q."/>
            <person name="Ai Y."/>
            <person name="Zhai J.W."/>
            <person name="Wu S.S."/>
            <person name="Zhou Z."/>
            <person name="Hsiao Y.Y."/>
            <person name="Wu W.L."/>
            <person name="Chen Y.Y."/>
            <person name="Lin Y.F."/>
            <person name="Hsu J.L."/>
            <person name="Li C.Y."/>
            <person name="Wang Z.W."/>
            <person name="Zhao X."/>
            <person name="Zhong W.Y."/>
            <person name="Ma X.K."/>
            <person name="Ma L."/>
            <person name="Huang J."/>
            <person name="Chen G.Z."/>
            <person name="Huang M.Z."/>
            <person name="Huang L."/>
            <person name="Peng D.H."/>
            <person name="Luo Y.B."/>
            <person name="Zou S.Q."/>
            <person name="Chen S.P."/>
            <person name="Lan S."/>
            <person name="Tsai W.C."/>
            <person name="Van de Peer Y."/>
            <person name="Liu Z.J."/>
        </authorList>
    </citation>
    <scope>NUCLEOTIDE SEQUENCE [LARGE SCALE GENOMIC DNA]</scope>
    <source>
        <strain evidence="6">Lor287</strain>
    </source>
</reference>
<gene>
    <name evidence="6" type="ORF">KSP39_PZI009200</name>
</gene>
<dbReference type="PANTHER" id="PTHR10188">
    <property type="entry name" value="L-ASPARAGINASE"/>
    <property type="match status" value="1"/>
</dbReference>
<keyword evidence="4" id="KW-0068">Autocatalytic cleavage</keyword>
<dbReference type="Pfam" id="PF01112">
    <property type="entry name" value="Asparaginase_2"/>
    <property type="match status" value="1"/>
</dbReference>
<dbReference type="EMBL" id="JBBWWQ010000007">
    <property type="protein sequence ID" value="KAK8942755.1"/>
    <property type="molecule type" value="Genomic_DNA"/>
</dbReference>
<organism evidence="6 7">
    <name type="scientific">Platanthera zijinensis</name>
    <dbReference type="NCBI Taxonomy" id="2320716"/>
    <lineage>
        <taxon>Eukaryota</taxon>
        <taxon>Viridiplantae</taxon>
        <taxon>Streptophyta</taxon>
        <taxon>Embryophyta</taxon>
        <taxon>Tracheophyta</taxon>
        <taxon>Spermatophyta</taxon>
        <taxon>Magnoliopsida</taxon>
        <taxon>Liliopsida</taxon>
        <taxon>Asparagales</taxon>
        <taxon>Orchidaceae</taxon>
        <taxon>Orchidoideae</taxon>
        <taxon>Orchideae</taxon>
        <taxon>Orchidinae</taxon>
        <taxon>Platanthera</taxon>
    </lineage>
</organism>
<comment type="catalytic activity">
    <reaction evidence="1">
        <text>Cleavage of a beta-linked Asp residue from the N-terminus of a polypeptide.</text>
        <dbReference type="EC" id="3.4.19.5"/>
    </reaction>
</comment>
<dbReference type="InterPro" id="IPR000246">
    <property type="entry name" value="Peptidase_T2"/>
</dbReference>
<keyword evidence="7" id="KW-1185">Reference proteome</keyword>
<name>A0AAP0BKB7_9ASPA</name>
<dbReference type="Proteomes" id="UP001418222">
    <property type="component" value="Unassembled WGS sequence"/>
</dbReference>
<sequence>MKVPPGRSGWLGQVARWPEAAKGGGAGRRPKVREFENCPHFNAGRGSVLTTDATVEMEACIMEGNTKRCGAVSGLSTVVNAISLARLVMEKTPHIYLAFDGAEAFAREQLECLAKSSPHPSSPTPPAPAPDQIECPTRSSPSHLLTSPPDLVPGICFVRNILIPFGDPTSFPSVSSRSSPTTIVRFLLGSADQFLARISAAVVRHLFQSPRRPDSFFPTHLAASYRISRALSTPALMPSSFYAKGLLIDGIPRGVPRTRPHRHQLSSRDPSRAVHFDFGHAPQLATRTKLWAYCRLCLGIPQHIVSQRTHIGRISSIANSKTQHSHIQ</sequence>
<feature type="compositionally biased region" description="Pro residues" evidence="5">
    <location>
        <begin position="120"/>
        <end position="129"/>
    </location>
</feature>
<dbReference type="GO" id="GO:0008798">
    <property type="term" value="F:beta-aspartyl-peptidase activity"/>
    <property type="evidence" value="ECO:0007669"/>
    <property type="project" value="UniProtKB-EC"/>
</dbReference>
<evidence type="ECO:0000256" key="1">
    <source>
        <dbReference type="ARBA" id="ARBA00000306"/>
    </source>
</evidence>
<evidence type="ECO:0000256" key="4">
    <source>
        <dbReference type="ARBA" id="ARBA00022813"/>
    </source>
</evidence>
<evidence type="ECO:0000256" key="2">
    <source>
        <dbReference type="ARBA" id="ARBA00011601"/>
    </source>
</evidence>
<dbReference type="InterPro" id="IPR029055">
    <property type="entry name" value="Ntn_hydrolases_N"/>
</dbReference>
<dbReference type="EC" id="3.4.19.5" evidence="3"/>
<dbReference type="PANTHER" id="PTHR10188:SF6">
    <property type="entry name" value="N(4)-(BETA-N-ACETYLGLUCOSAMINYL)-L-ASPARAGINASE"/>
    <property type="match status" value="1"/>
</dbReference>
<evidence type="ECO:0000313" key="6">
    <source>
        <dbReference type="EMBL" id="KAK8942755.1"/>
    </source>
</evidence>
<dbReference type="SUPFAM" id="SSF56235">
    <property type="entry name" value="N-terminal nucleophile aminohydrolases (Ntn hydrolases)"/>
    <property type="match status" value="1"/>
</dbReference>
<dbReference type="AlphaFoldDB" id="A0AAP0BKB7"/>
<feature type="region of interest" description="Disordered" evidence="5">
    <location>
        <begin position="115"/>
        <end position="142"/>
    </location>
</feature>
<evidence type="ECO:0000256" key="3">
    <source>
        <dbReference type="ARBA" id="ARBA00012879"/>
    </source>
</evidence>
<proteinExistence type="predicted"/>
<evidence type="ECO:0000256" key="5">
    <source>
        <dbReference type="SAM" id="MobiDB-lite"/>
    </source>
</evidence>
<comment type="caution">
    <text evidence="6">The sequence shown here is derived from an EMBL/GenBank/DDBJ whole genome shotgun (WGS) entry which is preliminary data.</text>
</comment>
<protein>
    <recommendedName>
        <fullName evidence="3">beta-aspartyl-peptidase</fullName>
        <ecNumber evidence="3">3.4.19.5</ecNumber>
    </recommendedName>
</protein>
<accession>A0AAP0BKB7</accession>